<dbReference type="SUPFAM" id="SSF56672">
    <property type="entry name" value="DNA/RNA polymerases"/>
    <property type="match status" value="1"/>
</dbReference>
<evidence type="ECO:0000256" key="8">
    <source>
        <dbReference type="PROSITE-ProRule" id="PRU00047"/>
    </source>
</evidence>
<dbReference type="GO" id="GO:0008270">
    <property type="term" value="F:zinc ion binding"/>
    <property type="evidence" value="ECO:0007669"/>
    <property type="project" value="UniProtKB-KW"/>
</dbReference>
<dbReference type="PROSITE" id="PS00141">
    <property type="entry name" value="ASP_PROTEASE"/>
    <property type="match status" value="1"/>
</dbReference>
<dbReference type="InterPro" id="IPR050951">
    <property type="entry name" value="Retrovirus_Pol_polyprotein"/>
</dbReference>
<evidence type="ECO:0000256" key="5">
    <source>
        <dbReference type="ARBA" id="ARBA00022842"/>
    </source>
</evidence>
<keyword evidence="4" id="KW-0064">Aspartyl protease</keyword>
<dbReference type="Pfam" id="PF00078">
    <property type="entry name" value="RVT_1"/>
    <property type="match status" value="1"/>
</dbReference>
<dbReference type="Pfam" id="PF17919">
    <property type="entry name" value="RT_RNaseH_2"/>
    <property type="match status" value="1"/>
</dbReference>
<dbReference type="GO" id="GO:0004190">
    <property type="term" value="F:aspartic-type endopeptidase activity"/>
    <property type="evidence" value="ECO:0007669"/>
    <property type="project" value="UniProtKB-KW"/>
</dbReference>
<dbReference type="AlphaFoldDB" id="A0A1A7ZE59"/>
<keyword evidence="4" id="KW-0378">Hydrolase</keyword>
<protein>
    <recommendedName>
        <fullName evidence="2">ribonuclease H</fullName>
        <ecNumber evidence="2">3.1.26.4</ecNumber>
    </recommendedName>
</protein>
<dbReference type="PROSITE" id="PS50158">
    <property type="entry name" value="ZF_CCHC"/>
    <property type="match status" value="1"/>
</dbReference>
<keyword evidence="3" id="KW-0645">Protease</keyword>
<dbReference type="PANTHER" id="PTHR37984:SF15">
    <property type="entry name" value="INTEGRASE CATALYTIC DOMAIN-CONTAINING PROTEIN"/>
    <property type="match status" value="1"/>
</dbReference>
<dbReference type="EMBL" id="HADY01008667">
    <property type="protein sequence ID" value="SBP47152.1"/>
    <property type="molecule type" value="Transcribed_RNA"/>
</dbReference>
<evidence type="ECO:0000313" key="11">
    <source>
        <dbReference type="EMBL" id="SBP40601.1"/>
    </source>
</evidence>
<evidence type="ECO:0000256" key="6">
    <source>
        <dbReference type="ARBA" id="ARBA00022908"/>
    </source>
</evidence>
<dbReference type="InterPro" id="IPR036875">
    <property type="entry name" value="Znf_CCHC_sf"/>
</dbReference>
<evidence type="ECO:0000256" key="4">
    <source>
        <dbReference type="ARBA" id="ARBA00022750"/>
    </source>
</evidence>
<evidence type="ECO:0000256" key="1">
    <source>
        <dbReference type="ARBA" id="ARBA00010879"/>
    </source>
</evidence>
<dbReference type="FunFam" id="3.30.70.270:FF:000020">
    <property type="entry name" value="Transposon Tf2-6 polyprotein-like Protein"/>
    <property type="match status" value="1"/>
</dbReference>
<dbReference type="InterPro" id="IPR001969">
    <property type="entry name" value="Aspartic_peptidase_AS"/>
</dbReference>
<evidence type="ECO:0000256" key="7">
    <source>
        <dbReference type="ARBA" id="ARBA00023125"/>
    </source>
</evidence>
<dbReference type="GO" id="GO:0006508">
    <property type="term" value="P:proteolysis"/>
    <property type="evidence" value="ECO:0007669"/>
    <property type="project" value="UniProtKB-KW"/>
</dbReference>
<comment type="similarity">
    <text evidence="1">Belongs to the beta type-B retroviral polymerase family. HERV class-II K(HML-2) pol subfamily.</text>
</comment>
<keyword evidence="8" id="KW-0863">Zinc-finger</keyword>
<dbReference type="FunFam" id="3.10.20.370:FF:000001">
    <property type="entry name" value="Retrovirus-related Pol polyprotein from transposon 17.6-like protein"/>
    <property type="match status" value="1"/>
</dbReference>
<organism evidence="11">
    <name type="scientific">Nothobranchius furzeri</name>
    <name type="common">Turquoise killifish</name>
    <dbReference type="NCBI Taxonomy" id="105023"/>
    <lineage>
        <taxon>Eukaryota</taxon>
        <taxon>Metazoa</taxon>
        <taxon>Chordata</taxon>
        <taxon>Craniata</taxon>
        <taxon>Vertebrata</taxon>
        <taxon>Euteleostomi</taxon>
        <taxon>Actinopterygii</taxon>
        <taxon>Neopterygii</taxon>
        <taxon>Teleostei</taxon>
        <taxon>Neoteleostei</taxon>
        <taxon>Acanthomorphata</taxon>
        <taxon>Ovalentaria</taxon>
        <taxon>Atherinomorphae</taxon>
        <taxon>Cyprinodontiformes</taxon>
        <taxon>Nothobranchiidae</taxon>
        <taxon>Nothobranchius</taxon>
    </lineage>
</organism>
<dbReference type="GO" id="GO:0015074">
    <property type="term" value="P:DNA integration"/>
    <property type="evidence" value="ECO:0007669"/>
    <property type="project" value="UniProtKB-KW"/>
</dbReference>
<evidence type="ECO:0000313" key="12">
    <source>
        <dbReference type="EMBL" id="SBP47152.1"/>
    </source>
</evidence>
<reference evidence="11" key="2">
    <citation type="submission" date="2016-06" db="EMBL/GenBank/DDBJ databases">
        <title>The genome of a short-lived fish provides insights into sex chromosome evolution and the genetic control of aging.</title>
        <authorList>
            <person name="Reichwald K."/>
            <person name="Felder M."/>
            <person name="Petzold A."/>
            <person name="Koch P."/>
            <person name="Groth M."/>
            <person name="Platzer M."/>
        </authorList>
    </citation>
    <scope>NUCLEOTIDE SEQUENCE</scope>
    <source>
        <tissue evidence="11">Brain</tissue>
    </source>
</reference>
<sequence>MTAFEKHFVPKVNVVACRHTFRQRVQRADETVTQYVAALRALAVPCGFGAMECEMIRDQLVANATLSVVKDKLLLEEDLTLDKAVTIACQVEAAVKNATLLSAASTAQTAAVQAVEVKDARLRGKRGARPAQARGPTSKEWHKKASDKVQQRHCFRCGSEKHLANDKNCPAAKVKCDKCSKNGHFARVCKSAVAVVREVIVPEFTVLYVDDHKRMTAAGDKITCKMNIETPQGHSQVLELTVDTGASVSILPEAIYKEHFAPCALTEPKVKLVTYAKALNIDIIAGKVISKREDPARGSPASKQTCMVNNIDSPSSHNLGAVKGFIRKVQVNKTVPPVRQKLRRLPLSIREEVSAELKRLLQAGIIEPVDAAEWMMETVLRGQAGVQNYLDDIIVYGHSREEHDERLQAVLQCLKDVGLQINFNKSSFGQTSIPFLGHVISKDGLSPSPDHLTAIAKAPAPKDMAALRSFLGLTSWFSKFLPNYATVVEPLRELLRTSQAAELQWTDAANESFNKLKEMLLKSPALAIFNPNLPTFITTDASDYGLGAFLTQTNSNNEERVVAFGSRTLSPAEKKYSTIEKEALACVWAVERWRTYIWGRKFTLRTDLQALTTLLSTKGMNRAGMRTARWSARLMCFQYDLEYRPGSQNIIADCMSRVPLHTTNTKEDFEQDLITEIAEISPQLKALPLADFKAECEDCPELTKLRPIILSG</sequence>
<dbReference type="PANTHER" id="PTHR37984">
    <property type="entry name" value="PROTEIN CBG26694"/>
    <property type="match status" value="1"/>
</dbReference>
<name>A0A1A7ZE59_NOTFU</name>
<dbReference type="SMART" id="SM00343">
    <property type="entry name" value="ZnF_C2HC"/>
    <property type="match status" value="2"/>
</dbReference>
<dbReference type="InterPro" id="IPR001878">
    <property type="entry name" value="Znf_CCHC"/>
</dbReference>
<dbReference type="EC" id="3.1.26.4" evidence="2"/>
<dbReference type="Gene3D" id="3.30.70.270">
    <property type="match status" value="2"/>
</dbReference>
<keyword evidence="6" id="KW-0229">DNA integration</keyword>
<dbReference type="EMBL" id="HADY01002116">
    <property type="protein sequence ID" value="SBP40601.1"/>
    <property type="molecule type" value="Transcribed_RNA"/>
</dbReference>
<dbReference type="SUPFAM" id="SSF57756">
    <property type="entry name" value="Retrovirus zinc finger-like domains"/>
    <property type="match status" value="1"/>
</dbReference>
<dbReference type="InterPro" id="IPR043502">
    <property type="entry name" value="DNA/RNA_pol_sf"/>
</dbReference>
<keyword evidence="8" id="KW-0862">Zinc</keyword>
<dbReference type="GO" id="GO:0003677">
    <property type="term" value="F:DNA binding"/>
    <property type="evidence" value="ECO:0007669"/>
    <property type="project" value="UniProtKB-KW"/>
</dbReference>
<dbReference type="InterPro" id="IPR043128">
    <property type="entry name" value="Rev_trsase/Diguanyl_cyclase"/>
</dbReference>
<evidence type="ECO:0000256" key="3">
    <source>
        <dbReference type="ARBA" id="ARBA00022670"/>
    </source>
</evidence>
<dbReference type="InterPro" id="IPR000477">
    <property type="entry name" value="RT_dom"/>
</dbReference>
<feature type="region of interest" description="Disordered" evidence="9">
    <location>
        <begin position="122"/>
        <end position="145"/>
    </location>
</feature>
<keyword evidence="5" id="KW-0460">Magnesium</keyword>
<gene>
    <name evidence="11" type="primary">Nfu_g_1_025759</name>
    <name evidence="12" type="synonym">BX640584.1</name>
</gene>
<proteinExistence type="inferred from homology"/>
<keyword evidence="8" id="KW-0479">Metal-binding</keyword>
<reference evidence="11" key="1">
    <citation type="submission" date="2016-05" db="EMBL/GenBank/DDBJ databases">
        <authorList>
            <person name="Lavstsen T."/>
            <person name="Jespersen J.S."/>
        </authorList>
    </citation>
    <scope>NUCLEOTIDE SEQUENCE</scope>
    <source>
        <tissue evidence="11">Brain</tissue>
    </source>
</reference>
<dbReference type="CDD" id="cd09274">
    <property type="entry name" value="RNase_HI_RT_Ty3"/>
    <property type="match status" value="1"/>
</dbReference>
<keyword evidence="7" id="KW-0238">DNA-binding</keyword>
<dbReference type="Gene3D" id="4.10.60.10">
    <property type="entry name" value="Zinc finger, CCHC-type"/>
    <property type="match status" value="1"/>
</dbReference>
<dbReference type="GO" id="GO:0004523">
    <property type="term" value="F:RNA-DNA hybrid ribonuclease activity"/>
    <property type="evidence" value="ECO:0007669"/>
    <property type="project" value="UniProtKB-EC"/>
</dbReference>
<evidence type="ECO:0000256" key="9">
    <source>
        <dbReference type="SAM" id="MobiDB-lite"/>
    </source>
</evidence>
<evidence type="ECO:0000256" key="2">
    <source>
        <dbReference type="ARBA" id="ARBA00012180"/>
    </source>
</evidence>
<dbReference type="InterPro" id="IPR041577">
    <property type="entry name" value="RT_RNaseH_2"/>
</dbReference>
<accession>A0A1A7ZE59</accession>
<evidence type="ECO:0000259" key="10">
    <source>
        <dbReference type="PROSITE" id="PS50158"/>
    </source>
</evidence>
<feature type="domain" description="CCHC-type" evidence="10">
    <location>
        <begin position="175"/>
        <end position="191"/>
    </location>
</feature>